<dbReference type="EMBL" id="CP121464">
    <property type="protein sequence ID" value="WFR77233.1"/>
    <property type="molecule type" value="Genomic_DNA"/>
</dbReference>
<evidence type="ECO:0000313" key="2">
    <source>
        <dbReference type="Proteomes" id="UP001219584"/>
    </source>
</evidence>
<gene>
    <name evidence="1" type="ORF">P9875_16040</name>
</gene>
<evidence type="ECO:0000313" key="1">
    <source>
        <dbReference type="EMBL" id="WFR77233.1"/>
    </source>
</evidence>
<reference evidence="1 2" key="1">
    <citation type="submission" date="2023-04" db="EMBL/GenBank/DDBJ databases">
        <title>Nanopore sequencing of Janthinobacterium from water.</title>
        <authorList>
            <person name="Ciuchcinski K."/>
            <person name="Rokowska A."/>
            <person name="Dziewit L."/>
        </authorList>
    </citation>
    <scope>NUCLEOTIDE SEQUENCE [LARGE SCALE GENOMIC DNA]</scope>
    <source>
        <strain evidence="1 2">DEMB2</strain>
    </source>
</reference>
<dbReference type="Proteomes" id="UP001219584">
    <property type="component" value="Chromosome"/>
</dbReference>
<protein>
    <submittedName>
        <fullName evidence="1">Uncharacterized protein</fullName>
    </submittedName>
</protein>
<keyword evidence="2" id="KW-1185">Reference proteome</keyword>
<name>A0ABY8HZ69_9BURK</name>
<dbReference type="RefSeq" id="WP_278315907.1">
    <property type="nucleotide sequence ID" value="NZ_CP121464.1"/>
</dbReference>
<proteinExistence type="predicted"/>
<organism evidence="1 2">
    <name type="scientific">Janthinobacterium rivuli</name>
    <dbReference type="NCBI Taxonomy" id="2751478"/>
    <lineage>
        <taxon>Bacteria</taxon>
        <taxon>Pseudomonadati</taxon>
        <taxon>Pseudomonadota</taxon>
        <taxon>Betaproteobacteria</taxon>
        <taxon>Burkholderiales</taxon>
        <taxon>Oxalobacteraceae</taxon>
        <taxon>Janthinobacterium</taxon>
    </lineage>
</organism>
<sequence>MQEVKQKGLRGPWSDALYVPTLYHFLGPFDVYDREHTLGVELDTWDMNDPAERAALIRRDITSRYKELSYRHRHALVAVLAQALQDPAYDFQAILEHDPESTYALPALWDEMDDPRAFFADIYRLVRQDWRDDLARAAAEDPATW</sequence>
<accession>A0ABY8HZ69</accession>